<sequence length="54" mass="5963">MTTLSFSFPILCRNLIFFTLVLLSLSLTSAGRYGTSCQSAVGFGHQYHPLHLSQ</sequence>
<dbReference type="EMBL" id="GBXM01075241">
    <property type="protein sequence ID" value="JAH33336.1"/>
    <property type="molecule type" value="Transcribed_RNA"/>
</dbReference>
<protein>
    <submittedName>
        <fullName evidence="2">Uncharacterized protein</fullName>
    </submittedName>
</protein>
<evidence type="ECO:0000256" key="1">
    <source>
        <dbReference type="SAM" id="SignalP"/>
    </source>
</evidence>
<feature type="signal peptide" evidence="1">
    <location>
        <begin position="1"/>
        <end position="30"/>
    </location>
</feature>
<proteinExistence type="predicted"/>
<name>A0A0E9RW43_ANGAN</name>
<dbReference type="AlphaFoldDB" id="A0A0E9RW43"/>
<evidence type="ECO:0000313" key="2">
    <source>
        <dbReference type="EMBL" id="JAH33336.1"/>
    </source>
</evidence>
<keyword evidence="1" id="KW-0732">Signal</keyword>
<reference evidence="2" key="2">
    <citation type="journal article" date="2015" name="Fish Shellfish Immunol.">
        <title>Early steps in the European eel (Anguilla anguilla)-Vibrio vulnificus interaction in the gills: Role of the RtxA13 toxin.</title>
        <authorList>
            <person name="Callol A."/>
            <person name="Pajuelo D."/>
            <person name="Ebbesson L."/>
            <person name="Teles M."/>
            <person name="MacKenzie S."/>
            <person name="Amaro C."/>
        </authorList>
    </citation>
    <scope>NUCLEOTIDE SEQUENCE</scope>
</reference>
<organism evidence="2">
    <name type="scientific">Anguilla anguilla</name>
    <name type="common">European freshwater eel</name>
    <name type="synonym">Muraena anguilla</name>
    <dbReference type="NCBI Taxonomy" id="7936"/>
    <lineage>
        <taxon>Eukaryota</taxon>
        <taxon>Metazoa</taxon>
        <taxon>Chordata</taxon>
        <taxon>Craniata</taxon>
        <taxon>Vertebrata</taxon>
        <taxon>Euteleostomi</taxon>
        <taxon>Actinopterygii</taxon>
        <taxon>Neopterygii</taxon>
        <taxon>Teleostei</taxon>
        <taxon>Anguilliformes</taxon>
        <taxon>Anguillidae</taxon>
        <taxon>Anguilla</taxon>
    </lineage>
</organism>
<accession>A0A0E9RW43</accession>
<reference evidence="2" key="1">
    <citation type="submission" date="2014-11" db="EMBL/GenBank/DDBJ databases">
        <authorList>
            <person name="Amaro Gonzalez C."/>
        </authorList>
    </citation>
    <scope>NUCLEOTIDE SEQUENCE</scope>
</reference>
<feature type="chain" id="PRO_5002431802" evidence="1">
    <location>
        <begin position="31"/>
        <end position="54"/>
    </location>
</feature>